<dbReference type="AlphaFoldDB" id="A0A0N1IK22"/>
<reference evidence="1 2" key="1">
    <citation type="journal article" date="2015" name="PLoS Pathog.">
        <title>Leptomonas seymouri: Adaptations to the Dixenous Life Cycle Analyzed by Genome Sequencing, Transcriptome Profiling and Co-infection with Leishmania donovani.</title>
        <authorList>
            <person name="Kraeva N."/>
            <person name="Butenko A."/>
            <person name="Hlavacova J."/>
            <person name="Kostygov A."/>
            <person name="Myskova J."/>
            <person name="Grybchuk D."/>
            <person name="Lestinova T."/>
            <person name="Votypka J."/>
            <person name="Volf P."/>
            <person name="Opperdoes F."/>
            <person name="Flegontov P."/>
            <person name="Lukes J."/>
            <person name="Yurchenko V."/>
        </authorList>
    </citation>
    <scope>NUCLEOTIDE SEQUENCE [LARGE SCALE GENOMIC DNA]</scope>
    <source>
        <strain evidence="1 2">ATCC 30220</strain>
    </source>
</reference>
<proteinExistence type="predicted"/>
<comment type="caution">
    <text evidence="1">The sequence shown here is derived from an EMBL/GenBank/DDBJ whole genome shotgun (WGS) entry which is preliminary data.</text>
</comment>
<gene>
    <name evidence="1" type="ORF">ABL78_4665</name>
</gene>
<dbReference type="InterPro" id="IPR016024">
    <property type="entry name" value="ARM-type_fold"/>
</dbReference>
<name>A0A0N1IK22_LEPSE</name>
<dbReference type="EMBL" id="LJSK01000139">
    <property type="protein sequence ID" value="KPI86282.1"/>
    <property type="molecule type" value="Genomic_DNA"/>
</dbReference>
<sequence length="1105" mass="122513">MSSADVLQLLQLAYHGGKEERTRATAELEAAMQNPAAAPSCLLALLRAGVDPSLPADQSLSALLYAKNALLHTIGDDVVINTPNFLTDMETIVFTGMFTVAETHRRILRACIMTLISGFEWNYLGDLMPFIERDLSSVPLEASLAALELLYTYVKRFKTPGLVPTPLKLEVCSLLVRRLPQYTAYNDMRVFRFVFKLTECVAETSLQLTSSKDMDATALDELFQLMLAFPQQHYGAAHAAGGKVYAQYVKCVKRIAMVTYSVINDATRRKKPAPVARHFLTAYGGAFLNTWRQWLQFCVSSTDRHTHQKSEMFAVRYMKLCTLDEALYTQQLRPHAMEIVEQLLFPYLCFNEEDEEVFADSGDLADYVQYMMEEGFGNAELSTRQAASNTILALLGTKKKFHDSAALLQALLGALTSGFESADVTTAAGSARLFGFLHLLSILRKFLKEVPEIWQGQMAQVLMRYVAPCVQPTVPSVGVRCKAVVVCQRYSKVPMPTENDFASFMQMMCGLIQDNEVRVRLAGIDAMCTLLEMKKARPYLSPILVPLVEECLCFLSKVQTTFVPAVILHLATHFSPELTPVMGKLGHTLVQHLLATMYDMDQQEANGSGALPGEDATVDLGQYEQAAFSADALLDAIFTVVTSCGENEAAFVYMRPDVLNLVRRVLEQPDNFDMMEKALSILLHVVYFSKPIPQECWDLLPLVFNLVESGIGVDFFVSIEEVMDNFVSGAPVDFLSNTALMDATYAMCEKMLIGGVACTPECQLAPAQLIEAMLHTAKANTDHPGLCDPYLPRFVGLLLQSLLNPDIQNGDVRIRIWIIAALMDCFYYNAAVTFSVILQTNAYPSFFDGLLYFLRGCWQDGTNAVGTTSSAAAGRKKKSKKDDLGEVLEHLSLLTRKVTILGLSSLLVYTTDPSVPATSAPPQREAFLAQYQAPLIRVIQYCIFTNEETYGPRCTLSEENLQKIKMGMEDEIEDHEVSDEVVLGVDGGDDTVEAYQDLSGDDNDADDDTGVKAGVAARAGLDLDEGDDYESPIDDINEVEFFLSWVRLIPQLLPSVQAQAQAVLRPESDYVRASRTAGRYRELCKALEVAMKEDFHTRTEVLHSA</sequence>
<protein>
    <recommendedName>
        <fullName evidence="3">Importin N-terminal domain-containing protein</fullName>
    </recommendedName>
</protein>
<dbReference type="Proteomes" id="UP000038009">
    <property type="component" value="Unassembled WGS sequence"/>
</dbReference>
<evidence type="ECO:0000313" key="1">
    <source>
        <dbReference type="EMBL" id="KPI86282.1"/>
    </source>
</evidence>
<dbReference type="OrthoDB" id="760868at2759"/>
<dbReference type="GO" id="GO:0006606">
    <property type="term" value="P:protein import into nucleus"/>
    <property type="evidence" value="ECO:0007669"/>
    <property type="project" value="TreeGrafter"/>
</dbReference>
<accession>A0A0N1IK22</accession>
<dbReference type="OMA" id="MLAFPQQ"/>
<dbReference type="SUPFAM" id="SSF48371">
    <property type="entry name" value="ARM repeat"/>
    <property type="match status" value="1"/>
</dbReference>
<dbReference type="VEuPathDB" id="TriTrypDB:Lsey_0139_0130"/>
<keyword evidence="2" id="KW-1185">Reference proteome</keyword>
<dbReference type="GO" id="GO:0005635">
    <property type="term" value="C:nuclear envelope"/>
    <property type="evidence" value="ECO:0007669"/>
    <property type="project" value="TreeGrafter"/>
</dbReference>
<evidence type="ECO:0008006" key="3">
    <source>
        <dbReference type="Google" id="ProtNLM"/>
    </source>
</evidence>
<dbReference type="PANTHER" id="PTHR10997:SF52">
    <property type="entry name" value="IMPORTIN N-TERMINAL DOMAIN-CONTAINING PROTEIN"/>
    <property type="match status" value="1"/>
</dbReference>
<organism evidence="1 2">
    <name type="scientific">Leptomonas seymouri</name>
    <dbReference type="NCBI Taxonomy" id="5684"/>
    <lineage>
        <taxon>Eukaryota</taxon>
        <taxon>Discoba</taxon>
        <taxon>Euglenozoa</taxon>
        <taxon>Kinetoplastea</taxon>
        <taxon>Metakinetoplastina</taxon>
        <taxon>Trypanosomatida</taxon>
        <taxon>Trypanosomatidae</taxon>
        <taxon>Leishmaniinae</taxon>
        <taxon>Leptomonas</taxon>
    </lineage>
</organism>
<dbReference type="PANTHER" id="PTHR10997">
    <property type="entry name" value="IMPORTIN-7, 8, 11"/>
    <property type="match status" value="1"/>
</dbReference>
<evidence type="ECO:0000313" key="2">
    <source>
        <dbReference type="Proteomes" id="UP000038009"/>
    </source>
</evidence>
<dbReference type="GO" id="GO:0005829">
    <property type="term" value="C:cytosol"/>
    <property type="evidence" value="ECO:0007669"/>
    <property type="project" value="TreeGrafter"/>
</dbReference>
<dbReference type="Gene3D" id="1.25.10.10">
    <property type="entry name" value="Leucine-rich Repeat Variant"/>
    <property type="match status" value="1"/>
</dbReference>
<dbReference type="InterPro" id="IPR011989">
    <property type="entry name" value="ARM-like"/>
</dbReference>